<dbReference type="InterPro" id="IPR014729">
    <property type="entry name" value="Rossmann-like_a/b/a_fold"/>
</dbReference>
<feature type="region of interest" description="Disordered" evidence="12">
    <location>
        <begin position="704"/>
        <end position="733"/>
    </location>
</feature>
<sequence>MEQPAPTDADAKKADKAAKKAAKEAKFAAKKAAQEAQQQKQAADGAAKPAAPKEAPPVEDPAALATAYVNPTPAGELKAMSGPMAQKYLPHEVEASWNAWWEASGYYRGNSDPADTRPKFSICLPPPNVTGSLHLGHALTVAVQDLLARWKRMSGYNVLWIPGTDHAGIATQVVVEKKLKKERGLTRHDLGREEFLKTVFEWKEAYGQRITMQLRRLGCSLDWSREVFTMDEQRAASVKAAFLRFHKEGLIYRDVRLTNWCCILRSGISDIEVEYEDLEAPKRLSVPGHPKDRTYVFGRIWSFAYKVDGSDEEIVVATTRPETMLGDVAVAVHPDDPRYKQLHGKQLVHPFVARKIKLILDPVLVDMSFGTGAVKVTPAHDPNDFACGRRHGLDEITVFTEEGKMADNCGMFAGMMRFDARVELLAELKRRGLHRGEADNKMRLGVCQRTGDIIEPMLKPQWWVDCSGMARRAVEAVRQGELKIIPAEHERTWYAWLENIRDWCVSRQLWWGHRIPAYFPTVKGEKVEVVVAGSMEEAREAAAARRGGAREAVVEREGCAAEDAPDYAAWHPTSLLETGQDILFFWVARMVMLPFSEVYLHAMVRDKRGRKMSKSLGNELAAAKKMNEEEFPLGIPERDVNLDIARVAWILSRLAHAVKTLDAQLTAYDMAAAVTTVYEFWYKELCDVYLEAVKPVMKQEDAAAKHATQTAADEPRSRRDERRLARRHRAGAPRLPAARRGAVLHACLHHGLRLLHPFMPYVTEELYQRLALLAGEPRASIMVAPFPQPAAVAAWASEEAERDMELLASLAASARARGVHRLPRARGGGGGGVQLETLAALAKSSRSPPPTLHLVAEGEAPPAGCATDVIDASLEVHVLLKGLIDLSREVARLQKEAAAVEGRLAKLQAKMAMPEYATKCKPQQQQEDAAKAQGCEGELAAIGRAIAQFEAAA</sequence>
<dbReference type="InterPro" id="IPR033705">
    <property type="entry name" value="Anticodon_Ia_Val"/>
</dbReference>
<feature type="region of interest" description="Disordered" evidence="12">
    <location>
        <begin position="1"/>
        <end position="59"/>
    </location>
</feature>
<evidence type="ECO:0000313" key="16">
    <source>
        <dbReference type="Proteomes" id="UP000013827"/>
    </source>
</evidence>
<reference evidence="16" key="1">
    <citation type="journal article" date="2013" name="Nature">
        <title>Pan genome of the phytoplankton Emiliania underpins its global distribution.</title>
        <authorList>
            <person name="Read B.A."/>
            <person name="Kegel J."/>
            <person name="Klute M.J."/>
            <person name="Kuo A."/>
            <person name="Lefebvre S.C."/>
            <person name="Maumus F."/>
            <person name="Mayer C."/>
            <person name="Miller J."/>
            <person name="Monier A."/>
            <person name="Salamov A."/>
            <person name="Young J."/>
            <person name="Aguilar M."/>
            <person name="Claverie J.M."/>
            <person name="Frickenhaus S."/>
            <person name="Gonzalez K."/>
            <person name="Herman E.K."/>
            <person name="Lin Y.C."/>
            <person name="Napier J."/>
            <person name="Ogata H."/>
            <person name="Sarno A.F."/>
            <person name="Shmutz J."/>
            <person name="Schroeder D."/>
            <person name="de Vargas C."/>
            <person name="Verret F."/>
            <person name="von Dassow P."/>
            <person name="Valentin K."/>
            <person name="Van de Peer Y."/>
            <person name="Wheeler G."/>
            <person name="Dacks J.B."/>
            <person name="Delwiche C.F."/>
            <person name="Dyhrman S.T."/>
            <person name="Glockner G."/>
            <person name="John U."/>
            <person name="Richards T."/>
            <person name="Worden A.Z."/>
            <person name="Zhang X."/>
            <person name="Grigoriev I.V."/>
            <person name="Allen A.E."/>
            <person name="Bidle K."/>
            <person name="Borodovsky M."/>
            <person name="Bowler C."/>
            <person name="Brownlee C."/>
            <person name="Cock J.M."/>
            <person name="Elias M."/>
            <person name="Gladyshev V.N."/>
            <person name="Groth M."/>
            <person name="Guda C."/>
            <person name="Hadaegh A."/>
            <person name="Iglesias-Rodriguez M.D."/>
            <person name="Jenkins J."/>
            <person name="Jones B.M."/>
            <person name="Lawson T."/>
            <person name="Leese F."/>
            <person name="Lindquist E."/>
            <person name="Lobanov A."/>
            <person name="Lomsadze A."/>
            <person name="Malik S.B."/>
            <person name="Marsh M.E."/>
            <person name="Mackinder L."/>
            <person name="Mock T."/>
            <person name="Mueller-Roeber B."/>
            <person name="Pagarete A."/>
            <person name="Parker M."/>
            <person name="Probert I."/>
            <person name="Quesneville H."/>
            <person name="Raines C."/>
            <person name="Rensing S.A."/>
            <person name="Riano-Pachon D.M."/>
            <person name="Richier S."/>
            <person name="Rokitta S."/>
            <person name="Shiraiwa Y."/>
            <person name="Soanes D.M."/>
            <person name="van der Giezen M."/>
            <person name="Wahlund T.M."/>
            <person name="Williams B."/>
            <person name="Wilson W."/>
            <person name="Wolfe G."/>
            <person name="Wurch L.L."/>
        </authorList>
    </citation>
    <scope>NUCLEOTIDE SEQUENCE</scope>
</reference>
<evidence type="ECO:0000256" key="5">
    <source>
        <dbReference type="ARBA" id="ARBA00022840"/>
    </source>
</evidence>
<dbReference type="Gene3D" id="1.10.287.380">
    <property type="entry name" value="Valyl-tRNA synthetase, C-terminal domain"/>
    <property type="match status" value="1"/>
</dbReference>
<proteinExistence type="inferred from homology"/>
<dbReference type="PRINTS" id="PR00986">
    <property type="entry name" value="TRNASYNTHVAL"/>
</dbReference>
<comment type="catalytic activity">
    <reaction evidence="9">
        <text>tRNA(Val) + L-valine + ATP = L-valyl-tRNA(Val) + AMP + diphosphate</text>
        <dbReference type="Rhea" id="RHEA:10704"/>
        <dbReference type="Rhea" id="RHEA-COMP:9672"/>
        <dbReference type="Rhea" id="RHEA-COMP:9708"/>
        <dbReference type="ChEBI" id="CHEBI:30616"/>
        <dbReference type="ChEBI" id="CHEBI:33019"/>
        <dbReference type="ChEBI" id="CHEBI:57762"/>
        <dbReference type="ChEBI" id="CHEBI:78442"/>
        <dbReference type="ChEBI" id="CHEBI:78537"/>
        <dbReference type="ChEBI" id="CHEBI:456215"/>
        <dbReference type="EC" id="6.1.1.9"/>
    </reaction>
</comment>
<dbReference type="PANTHER" id="PTHR11946:SF109">
    <property type="entry name" value="VALINE--TRNA LIGASE"/>
    <property type="match status" value="1"/>
</dbReference>
<dbReference type="FunFam" id="3.90.740.10:FF:000005">
    <property type="entry name" value="Valine--tRNA ligase, mitochondrial"/>
    <property type="match status" value="1"/>
</dbReference>
<feature type="compositionally biased region" description="Basic and acidic residues" evidence="12">
    <location>
        <begin position="713"/>
        <end position="723"/>
    </location>
</feature>
<feature type="compositionally biased region" description="Basic and acidic residues" evidence="12">
    <location>
        <begin position="9"/>
        <end position="27"/>
    </location>
</feature>
<feature type="coiled-coil region" evidence="11">
    <location>
        <begin position="883"/>
        <end position="910"/>
    </location>
</feature>
<accession>A0A0D3I3D2</accession>
<dbReference type="InterPro" id="IPR013155">
    <property type="entry name" value="M/V/L/I-tRNA-synth_anticd-bd"/>
</dbReference>
<dbReference type="PROSITE" id="PS00178">
    <property type="entry name" value="AA_TRNA_LIGASE_I"/>
    <property type="match status" value="1"/>
</dbReference>
<dbReference type="EnsemblProtists" id="EOD05767">
    <property type="protein sequence ID" value="EOD05767"/>
    <property type="gene ID" value="EMIHUDRAFT_107175"/>
</dbReference>
<dbReference type="FunFam" id="3.40.50.620:FF:000020">
    <property type="entry name" value="Valine--tRNA ligase, mitochondrial"/>
    <property type="match status" value="1"/>
</dbReference>
<dbReference type="eggNOG" id="KOG0432">
    <property type="taxonomic scope" value="Eukaryota"/>
</dbReference>
<feature type="compositionally biased region" description="Low complexity" evidence="12">
    <location>
        <begin position="30"/>
        <end position="53"/>
    </location>
</feature>
<dbReference type="HOGENOM" id="CLU_001493_0_1_1"/>
<feature type="domain" description="Aminoacyl-tRNA synthetase class Ia" evidence="13">
    <location>
        <begin position="97"/>
        <end position="541"/>
    </location>
</feature>
<keyword evidence="16" id="KW-1185">Reference proteome</keyword>
<dbReference type="Proteomes" id="UP000013827">
    <property type="component" value="Unassembled WGS sequence"/>
</dbReference>
<organism evidence="15 16">
    <name type="scientific">Emiliania huxleyi (strain CCMP1516)</name>
    <dbReference type="NCBI Taxonomy" id="280463"/>
    <lineage>
        <taxon>Eukaryota</taxon>
        <taxon>Haptista</taxon>
        <taxon>Haptophyta</taxon>
        <taxon>Prymnesiophyceae</taxon>
        <taxon>Isochrysidales</taxon>
        <taxon>Noelaerhabdaceae</taxon>
        <taxon>Emiliania</taxon>
    </lineage>
</organism>
<dbReference type="Pfam" id="PF08264">
    <property type="entry name" value="Anticodon_1"/>
    <property type="match status" value="1"/>
</dbReference>
<evidence type="ECO:0000259" key="13">
    <source>
        <dbReference type="Pfam" id="PF00133"/>
    </source>
</evidence>
<evidence type="ECO:0000256" key="3">
    <source>
        <dbReference type="ARBA" id="ARBA00022598"/>
    </source>
</evidence>
<dbReference type="KEGG" id="ehx:EMIHUDRAFT_107175"/>
<dbReference type="Gene3D" id="3.40.50.620">
    <property type="entry name" value="HUPs"/>
    <property type="match status" value="3"/>
</dbReference>
<evidence type="ECO:0000313" key="15">
    <source>
        <dbReference type="EnsemblProtists" id="EOD05767"/>
    </source>
</evidence>
<dbReference type="OMA" id="PPNCATN"/>
<keyword evidence="4 10" id="KW-0547">Nucleotide-binding</keyword>
<dbReference type="GO" id="GO:0002161">
    <property type="term" value="F:aminoacyl-tRNA deacylase activity"/>
    <property type="evidence" value="ECO:0007669"/>
    <property type="project" value="InterPro"/>
</dbReference>
<evidence type="ECO:0000256" key="10">
    <source>
        <dbReference type="RuleBase" id="RU363035"/>
    </source>
</evidence>
<dbReference type="RefSeq" id="XP_005758196.1">
    <property type="nucleotide sequence ID" value="XM_005758139.1"/>
</dbReference>
<keyword evidence="7 10" id="KW-0030">Aminoacyl-tRNA synthetase</keyword>
<dbReference type="PaxDb" id="2903-EOD05767"/>
<keyword evidence="3 10" id="KW-0436">Ligase</keyword>
<dbReference type="InterPro" id="IPR009080">
    <property type="entry name" value="tRNAsynth_Ia_anticodon-bd"/>
</dbReference>
<evidence type="ECO:0000256" key="12">
    <source>
        <dbReference type="SAM" id="MobiDB-lite"/>
    </source>
</evidence>
<dbReference type="SUPFAM" id="SSF47323">
    <property type="entry name" value="Anticodon-binding domain of a subclass of class I aminoacyl-tRNA synthetases"/>
    <property type="match status" value="1"/>
</dbReference>
<protein>
    <recommendedName>
        <fullName evidence="2">valine--tRNA ligase</fullName>
        <ecNumber evidence="2">6.1.1.9</ecNumber>
    </recommendedName>
    <alternativeName>
        <fullName evidence="8">Valyl-tRNA synthetase</fullName>
    </alternativeName>
</protein>
<dbReference type="InterPro" id="IPR009008">
    <property type="entry name" value="Val/Leu/Ile-tRNA-synth_edit"/>
</dbReference>
<feature type="domain" description="Methionyl/Valyl/Leucyl/Isoleucyl-tRNA synthetase anticodon-binding" evidence="14">
    <location>
        <begin position="742"/>
        <end position="815"/>
    </location>
</feature>
<reference evidence="15" key="2">
    <citation type="submission" date="2024-10" db="UniProtKB">
        <authorList>
            <consortium name="EnsemblProtists"/>
        </authorList>
    </citation>
    <scope>IDENTIFICATION</scope>
</reference>
<keyword evidence="6 10" id="KW-0648">Protein biosynthesis</keyword>
<feature type="domain" description="Aminoacyl-tRNA synthetase class Ia" evidence="13">
    <location>
        <begin position="561"/>
        <end position="655"/>
    </location>
</feature>
<evidence type="ECO:0000256" key="1">
    <source>
        <dbReference type="ARBA" id="ARBA00005594"/>
    </source>
</evidence>
<dbReference type="SUPFAM" id="SSF50677">
    <property type="entry name" value="ValRS/IleRS/LeuRS editing domain"/>
    <property type="match status" value="1"/>
</dbReference>
<dbReference type="InterPro" id="IPR037118">
    <property type="entry name" value="Val-tRNA_synth_C_sf"/>
</dbReference>
<evidence type="ECO:0000256" key="9">
    <source>
        <dbReference type="ARBA" id="ARBA00047552"/>
    </source>
</evidence>
<evidence type="ECO:0000256" key="7">
    <source>
        <dbReference type="ARBA" id="ARBA00023146"/>
    </source>
</evidence>
<keyword evidence="5 10" id="KW-0067">ATP-binding</keyword>
<evidence type="ECO:0000256" key="8">
    <source>
        <dbReference type="ARBA" id="ARBA00029936"/>
    </source>
</evidence>
<comment type="similarity">
    <text evidence="1 10">Belongs to the class-I aminoacyl-tRNA synthetase family.</text>
</comment>
<dbReference type="Gene3D" id="3.90.740.10">
    <property type="entry name" value="Valyl/Leucyl/Isoleucyl-tRNA synthetase, editing domain"/>
    <property type="match status" value="1"/>
</dbReference>
<dbReference type="GO" id="GO:0004832">
    <property type="term" value="F:valine-tRNA ligase activity"/>
    <property type="evidence" value="ECO:0007669"/>
    <property type="project" value="UniProtKB-EC"/>
</dbReference>
<dbReference type="InterPro" id="IPR002300">
    <property type="entry name" value="aa-tRNA-synth_Ia"/>
</dbReference>
<dbReference type="GO" id="GO:0005829">
    <property type="term" value="C:cytosol"/>
    <property type="evidence" value="ECO:0007669"/>
    <property type="project" value="TreeGrafter"/>
</dbReference>
<evidence type="ECO:0000259" key="14">
    <source>
        <dbReference type="Pfam" id="PF08264"/>
    </source>
</evidence>
<dbReference type="GO" id="GO:0005524">
    <property type="term" value="F:ATP binding"/>
    <property type="evidence" value="ECO:0007669"/>
    <property type="project" value="UniProtKB-KW"/>
</dbReference>
<evidence type="ECO:0000256" key="2">
    <source>
        <dbReference type="ARBA" id="ARBA00013169"/>
    </source>
</evidence>
<evidence type="ECO:0000256" key="4">
    <source>
        <dbReference type="ARBA" id="ARBA00022741"/>
    </source>
</evidence>
<keyword evidence="11" id="KW-0175">Coiled coil</keyword>
<dbReference type="SUPFAM" id="SSF52374">
    <property type="entry name" value="Nucleotidylyl transferase"/>
    <property type="match status" value="1"/>
</dbReference>
<dbReference type="GeneID" id="17251939"/>
<dbReference type="PANTHER" id="PTHR11946">
    <property type="entry name" value="VALYL-TRNA SYNTHETASES"/>
    <property type="match status" value="1"/>
</dbReference>
<dbReference type="CDD" id="cd07962">
    <property type="entry name" value="Anticodon_Ia_Val"/>
    <property type="match status" value="1"/>
</dbReference>
<dbReference type="STRING" id="2903.R1B932"/>
<dbReference type="Pfam" id="PF00133">
    <property type="entry name" value="tRNA-synt_1"/>
    <property type="match status" value="2"/>
</dbReference>
<dbReference type="AlphaFoldDB" id="A0A0D3I3D2"/>
<dbReference type="Gene3D" id="1.10.730.10">
    <property type="entry name" value="Isoleucyl-tRNA Synthetase, Domain 1"/>
    <property type="match status" value="1"/>
</dbReference>
<dbReference type="InterPro" id="IPR001412">
    <property type="entry name" value="aa-tRNA-synth_I_CS"/>
</dbReference>
<dbReference type="EC" id="6.1.1.9" evidence="2"/>
<dbReference type="InterPro" id="IPR002303">
    <property type="entry name" value="Valyl-tRNA_ligase"/>
</dbReference>
<dbReference type="GO" id="GO:0006438">
    <property type="term" value="P:valyl-tRNA aminoacylation"/>
    <property type="evidence" value="ECO:0007669"/>
    <property type="project" value="InterPro"/>
</dbReference>
<name>A0A0D3I3D2_EMIH1</name>
<evidence type="ECO:0000256" key="11">
    <source>
        <dbReference type="SAM" id="Coils"/>
    </source>
</evidence>
<dbReference type="NCBIfam" id="TIGR00422">
    <property type="entry name" value="valS"/>
    <property type="match status" value="1"/>
</dbReference>
<evidence type="ECO:0000256" key="6">
    <source>
        <dbReference type="ARBA" id="ARBA00022917"/>
    </source>
</evidence>